<evidence type="ECO:0000313" key="1">
    <source>
        <dbReference type="EMBL" id="PAX53464.1"/>
    </source>
</evidence>
<dbReference type="EMBL" id="NTFS01000139">
    <property type="protein sequence ID" value="PAX53464.1"/>
    <property type="molecule type" value="Genomic_DNA"/>
</dbReference>
<feature type="non-terminal residue" evidence="1">
    <location>
        <position position="131"/>
    </location>
</feature>
<reference evidence="1 2" key="1">
    <citation type="submission" date="2017-08" db="EMBL/GenBank/DDBJ databases">
        <title>Draft genome sequence of filamentous cyanobacterium Calothrix elsteri CCALA 953.</title>
        <authorList>
            <person name="Gagunashvili A.N."/>
            <person name="Elster J."/>
            <person name="Andresson O.S."/>
        </authorList>
    </citation>
    <scope>NUCLEOTIDE SEQUENCE [LARGE SCALE GENOMIC DNA]</scope>
    <source>
        <strain evidence="1 2">CCALA 953</strain>
    </source>
</reference>
<evidence type="ECO:0000313" key="2">
    <source>
        <dbReference type="Proteomes" id="UP000218238"/>
    </source>
</evidence>
<proteinExistence type="predicted"/>
<keyword evidence="2" id="KW-1185">Reference proteome</keyword>
<comment type="caution">
    <text evidence="1">The sequence shown here is derived from an EMBL/GenBank/DDBJ whole genome shotgun (WGS) entry which is preliminary data.</text>
</comment>
<dbReference type="AlphaFoldDB" id="A0A2A2TI88"/>
<name>A0A2A2TI88_9CYAN</name>
<gene>
    <name evidence="1" type="ORF">CK510_13905</name>
</gene>
<protein>
    <submittedName>
        <fullName evidence="1">Uncharacterized protein</fullName>
    </submittedName>
</protein>
<organism evidence="1 2">
    <name type="scientific">Brunnivagina elsteri CCALA 953</name>
    <dbReference type="NCBI Taxonomy" id="987040"/>
    <lineage>
        <taxon>Bacteria</taxon>
        <taxon>Bacillati</taxon>
        <taxon>Cyanobacteriota</taxon>
        <taxon>Cyanophyceae</taxon>
        <taxon>Nostocales</taxon>
        <taxon>Calotrichaceae</taxon>
        <taxon>Brunnivagina</taxon>
    </lineage>
</organism>
<dbReference type="Proteomes" id="UP000218238">
    <property type="component" value="Unassembled WGS sequence"/>
</dbReference>
<accession>A0A2A2TI88</accession>
<sequence length="131" mass="15375">MILDEQNISLLNQQYDLIENQKNNEKNQTLQTLIVSMRELNHDAFRSPEFEFEDAICNFSHGKLHFPQFDSSQNQQLSKRLVNFLAIKSGQKQLLKSGCTPSKIEGDYDLFFFICQHFWDITTVNSIQGWR</sequence>